<dbReference type="Pfam" id="PF09722">
    <property type="entry name" value="Xre_MbcA_ParS_C"/>
    <property type="match status" value="1"/>
</dbReference>
<feature type="compositionally biased region" description="Low complexity" evidence="1">
    <location>
        <begin position="7"/>
        <end position="16"/>
    </location>
</feature>
<dbReference type="GO" id="GO:0003677">
    <property type="term" value="F:DNA binding"/>
    <property type="evidence" value="ECO:0007669"/>
    <property type="project" value="InterPro"/>
</dbReference>
<protein>
    <submittedName>
        <fullName evidence="4">Uncharacterized protein</fullName>
    </submittedName>
</protein>
<keyword evidence="5" id="KW-1185">Reference proteome</keyword>
<organism evidence="4 5">
    <name type="scientific">Segetibacter aerophilus</name>
    <dbReference type="NCBI Taxonomy" id="670293"/>
    <lineage>
        <taxon>Bacteria</taxon>
        <taxon>Pseudomonadati</taxon>
        <taxon>Bacteroidota</taxon>
        <taxon>Chitinophagia</taxon>
        <taxon>Chitinophagales</taxon>
        <taxon>Chitinophagaceae</taxon>
        <taxon>Segetibacter</taxon>
    </lineage>
</organism>
<dbReference type="AlphaFoldDB" id="A0A512B7U8"/>
<dbReference type="Proteomes" id="UP000321513">
    <property type="component" value="Unassembled WGS sequence"/>
</dbReference>
<evidence type="ECO:0000259" key="2">
    <source>
        <dbReference type="Pfam" id="PF09722"/>
    </source>
</evidence>
<dbReference type="EMBL" id="BJYT01000001">
    <property type="protein sequence ID" value="GEO07989.1"/>
    <property type="molecule type" value="Genomic_DNA"/>
</dbReference>
<gene>
    <name evidence="4" type="ORF">SAE01_04850</name>
</gene>
<dbReference type="InterPro" id="IPR024467">
    <property type="entry name" value="Xre/MbcA/ParS-like_toxin-bd"/>
</dbReference>
<evidence type="ECO:0000256" key="1">
    <source>
        <dbReference type="SAM" id="MobiDB-lite"/>
    </source>
</evidence>
<evidence type="ECO:0000313" key="5">
    <source>
        <dbReference type="Proteomes" id="UP000321513"/>
    </source>
</evidence>
<name>A0A512B7U8_9BACT</name>
<feature type="region of interest" description="Disordered" evidence="1">
    <location>
        <begin position="1"/>
        <end position="23"/>
    </location>
</feature>
<comment type="caution">
    <text evidence="4">The sequence shown here is derived from an EMBL/GenBank/DDBJ whole genome shotgun (WGS) entry which is preliminary data.</text>
</comment>
<proteinExistence type="predicted"/>
<dbReference type="InterPro" id="IPR011979">
    <property type="entry name" value="Antitox_Xre"/>
</dbReference>
<accession>A0A512B7U8</accession>
<reference evidence="4 5" key="1">
    <citation type="submission" date="2019-07" db="EMBL/GenBank/DDBJ databases">
        <title>Whole genome shotgun sequence of Segetibacter aerophilus NBRC 106135.</title>
        <authorList>
            <person name="Hosoyama A."/>
            <person name="Uohara A."/>
            <person name="Ohji S."/>
            <person name="Ichikawa N."/>
        </authorList>
    </citation>
    <scope>NUCLEOTIDE SEQUENCE [LARGE SCALE GENOMIC DNA]</scope>
    <source>
        <strain evidence="4 5">NBRC 106135</strain>
    </source>
</reference>
<dbReference type="Pfam" id="PF20432">
    <property type="entry name" value="Xre-like-HTH"/>
    <property type="match status" value="1"/>
</dbReference>
<evidence type="ECO:0000313" key="4">
    <source>
        <dbReference type="EMBL" id="GEO07989.1"/>
    </source>
</evidence>
<evidence type="ECO:0000259" key="3">
    <source>
        <dbReference type="Pfam" id="PF20432"/>
    </source>
</evidence>
<feature type="domain" description="Antitoxin Xre-like helix-turn-helix" evidence="3">
    <location>
        <begin position="56"/>
        <end position="113"/>
    </location>
</feature>
<sequence length="173" mass="19771">MNRDAAIKTTVKTTAKSNGKEAQHKPLVMAEVQTKRQPEMFFSYKSADDKDLLTIIDIVRNGISYKDFSKIVVDTPFSLTEWANYLQLSERTIQRNQKEKKSFQPIQSERIVEVSMLYTYGVEVFGDKDNFDVWLNSKSISLGGRTPKDLLDTKFGISMVRDELGRIEHGILA</sequence>
<dbReference type="RefSeq" id="WP_218029052.1">
    <property type="nucleotide sequence ID" value="NZ_BJYT01000001.1"/>
</dbReference>
<feature type="domain" description="Antitoxin Xre/MbcA/ParS-like toxin-binding" evidence="2">
    <location>
        <begin position="122"/>
        <end position="170"/>
    </location>
</feature>
<dbReference type="NCBIfam" id="TIGR02293">
    <property type="entry name" value="TAS_TIGR02293"/>
    <property type="match status" value="1"/>
</dbReference>
<dbReference type="InterPro" id="IPR046847">
    <property type="entry name" value="Xre-like_HTH"/>
</dbReference>